<reference evidence="3" key="1">
    <citation type="submission" date="2022-04" db="EMBL/GenBank/DDBJ databases">
        <title>Carnegiea gigantea Genome sequencing and assembly v2.</title>
        <authorList>
            <person name="Copetti D."/>
            <person name="Sanderson M.J."/>
            <person name="Burquez A."/>
            <person name="Wojciechowski M.F."/>
        </authorList>
    </citation>
    <scope>NUCLEOTIDE SEQUENCE</scope>
    <source>
        <strain evidence="3">SGP5-SGP5p</strain>
        <tissue evidence="3">Aerial part</tissue>
    </source>
</reference>
<evidence type="ECO:0000256" key="2">
    <source>
        <dbReference type="SAM" id="MobiDB-lite"/>
    </source>
</evidence>
<evidence type="ECO:0000256" key="1">
    <source>
        <dbReference type="ARBA" id="ARBA00006974"/>
    </source>
</evidence>
<dbReference type="Pfam" id="PF02519">
    <property type="entry name" value="Auxin_inducible"/>
    <property type="match status" value="1"/>
</dbReference>
<feature type="compositionally biased region" description="Low complexity" evidence="2">
    <location>
        <begin position="27"/>
        <end position="43"/>
    </location>
</feature>
<evidence type="ECO:0008006" key="5">
    <source>
        <dbReference type="Google" id="ProtNLM"/>
    </source>
</evidence>
<comment type="caution">
    <text evidence="3">The sequence shown here is derived from an EMBL/GenBank/DDBJ whole genome shotgun (WGS) entry which is preliminary data.</text>
</comment>
<proteinExistence type="inferred from homology"/>
<dbReference type="PANTHER" id="PTHR31374">
    <property type="entry name" value="AUXIN-INDUCED PROTEIN-LIKE-RELATED"/>
    <property type="match status" value="1"/>
</dbReference>
<name>A0A9Q1KYW0_9CARY</name>
<dbReference type="OrthoDB" id="670661at2759"/>
<comment type="similarity">
    <text evidence="1">Belongs to the ARG7 family.</text>
</comment>
<dbReference type="AlphaFoldDB" id="A0A9Q1KYW0"/>
<gene>
    <name evidence="3" type="ORF">Cgig2_014098</name>
</gene>
<evidence type="ECO:0000313" key="4">
    <source>
        <dbReference type="Proteomes" id="UP001153076"/>
    </source>
</evidence>
<accession>A0A9Q1KYW0</accession>
<sequence>MDNNSKNSNNISDREKLKQKLKKWKKQANSSTTSNSNKKGSLSRSNSIKEGITFLKRTLSFGDVSTSGASSNAVPKGFLAVHVGEEMKRFVIPTNYLSHQAFSVLLKEAEEEFGFQQEGILRIPCEVDVFESILKMLDAKNCLHCEQADGRSRKDGIPKNSTEGKNEGRVALILLCSSARDHPSKNV</sequence>
<dbReference type="InterPro" id="IPR003676">
    <property type="entry name" value="SAUR_fam"/>
</dbReference>
<protein>
    <recommendedName>
        <fullName evidence="5">Small auxin up regulated protein</fullName>
    </recommendedName>
</protein>
<dbReference type="Proteomes" id="UP001153076">
    <property type="component" value="Unassembled WGS sequence"/>
</dbReference>
<dbReference type="GO" id="GO:0009733">
    <property type="term" value="P:response to auxin"/>
    <property type="evidence" value="ECO:0007669"/>
    <property type="project" value="InterPro"/>
</dbReference>
<keyword evidence="4" id="KW-1185">Reference proteome</keyword>
<evidence type="ECO:0000313" key="3">
    <source>
        <dbReference type="EMBL" id="KAJ8451326.1"/>
    </source>
</evidence>
<dbReference type="PANTHER" id="PTHR31374:SF6">
    <property type="entry name" value="OS04G0608300 PROTEIN"/>
    <property type="match status" value="1"/>
</dbReference>
<feature type="region of interest" description="Disordered" evidence="2">
    <location>
        <begin position="1"/>
        <end position="44"/>
    </location>
</feature>
<dbReference type="EMBL" id="JAKOGI010000010">
    <property type="protein sequence ID" value="KAJ8451326.1"/>
    <property type="molecule type" value="Genomic_DNA"/>
</dbReference>
<feature type="compositionally biased region" description="Low complexity" evidence="2">
    <location>
        <begin position="1"/>
        <end position="11"/>
    </location>
</feature>
<organism evidence="3 4">
    <name type="scientific">Carnegiea gigantea</name>
    <dbReference type="NCBI Taxonomy" id="171969"/>
    <lineage>
        <taxon>Eukaryota</taxon>
        <taxon>Viridiplantae</taxon>
        <taxon>Streptophyta</taxon>
        <taxon>Embryophyta</taxon>
        <taxon>Tracheophyta</taxon>
        <taxon>Spermatophyta</taxon>
        <taxon>Magnoliopsida</taxon>
        <taxon>eudicotyledons</taxon>
        <taxon>Gunneridae</taxon>
        <taxon>Pentapetalae</taxon>
        <taxon>Caryophyllales</taxon>
        <taxon>Cactineae</taxon>
        <taxon>Cactaceae</taxon>
        <taxon>Cactoideae</taxon>
        <taxon>Echinocereeae</taxon>
        <taxon>Carnegiea</taxon>
    </lineage>
</organism>